<keyword evidence="6" id="KW-0131">Cell cycle</keyword>
<dbReference type="Pfam" id="PF05103">
    <property type="entry name" value="DivIVA"/>
    <property type="match status" value="1"/>
</dbReference>
<dbReference type="PANTHER" id="PTHR35794:SF2">
    <property type="entry name" value="CELL DIVISION PROTEIN DIVIVA"/>
    <property type="match status" value="1"/>
</dbReference>
<dbReference type="Proteomes" id="UP000075531">
    <property type="component" value="Unassembled WGS sequence"/>
</dbReference>
<organism evidence="8 9">
    <name type="scientific">Clostridium tepidiprofundi DSM 19306</name>
    <dbReference type="NCBI Taxonomy" id="1121338"/>
    <lineage>
        <taxon>Bacteria</taxon>
        <taxon>Bacillati</taxon>
        <taxon>Bacillota</taxon>
        <taxon>Clostridia</taxon>
        <taxon>Eubacteriales</taxon>
        <taxon>Clostridiaceae</taxon>
        <taxon>Clostridium</taxon>
    </lineage>
</organism>
<evidence type="ECO:0000256" key="1">
    <source>
        <dbReference type="ARBA" id="ARBA00004496"/>
    </source>
</evidence>
<dbReference type="InterPro" id="IPR019933">
    <property type="entry name" value="DivIVA_domain"/>
</dbReference>
<dbReference type="GO" id="GO:0051301">
    <property type="term" value="P:cell division"/>
    <property type="evidence" value="ECO:0007669"/>
    <property type="project" value="UniProtKB-KW"/>
</dbReference>
<protein>
    <submittedName>
        <fullName evidence="8">Septum site-determining protein DivIVA</fullName>
    </submittedName>
</protein>
<feature type="coiled-coil region" evidence="7">
    <location>
        <begin position="97"/>
        <end position="124"/>
    </location>
</feature>
<dbReference type="STRING" id="1121338.CLTEP_00560"/>
<evidence type="ECO:0000256" key="6">
    <source>
        <dbReference type="ARBA" id="ARBA00023306"/>
    </source>
</evidence>
<dbReference type="OrthoDB" id="9815492at2"/>
<accession>A0A151B785</accession>
<dbReference type="PATRIC" id="fig|1121338.3.peg.57"/>
<dbReference type="AlphaFoldDB" id="A0A151B785"/>
<keyword evidence="9" id="KW-1185">Reference proteome</keyword>
<evidence type="ECO:0000313" key="8">
    <source>
        <dbReference type="EMBL" id="KYH35663.1"/>
    </source>
</evidence>
<dbReference type="Gene3D" id="1.20.5.2950">
    <property type="match status" value="1"/>
</dbReference>
<comment type="similarity">
    <text evidence="2">Belongs to the DivIVA family.</text>
</comment>
<evidence type="ECO:0000256" key="7">
    <source>
        <dbReference type="SAM" id="Coils"/>
    </source>
</evidence>
<name>A0A151B785_9CLOT</name>
<reference evidence="8 9" key="1">
    <citation type="submission" date="2016-02" db="EMBL/GenBank/DDBJ databases">
        <title>Genome sequence of Clostridium tepidiprofundi DSM 19306.</title>
        <authorList>
            <person name="Poehlein A."/>
            <person name="Daniel R."/>
        </authorList>
    </citation>
    <scope>NUCLEOTIDE SEQUENCE [LARGE SCALE GENOMIC DNA]</scope>
    <source>
        <strain evidence="8 9">DSM 19306</strain>
    </source>
</reference>
<comment type="subcellular location">
    <subcellularLocation>
        <location evidence="1">Cytoplasm</location>
    </subcellularLocation>
</comment>
<proteinExistence type="inferred from homology"/>
<gene>
    <name evidence="8" type="primary">divIVA</name>
    <name evidence="8" type="ORF">CLTEP_00560</name>
</gene>
<dbReference type="InterPro" id="IPR007793">
    <property type="entry name" value="DivIVA_fam"/>
</dbReference>
<evidence type="ECO:0000256" key="4">
    <source>
        <dbReference type="ARBA" id="ARBA00022618"/>
    </source>
</evidence>
<dbReference type="GO" id="GO:0005737">
    <property type="term" value="C:cytoplasm"/>
    <property type="evidence" value="ECO:0007669"/>
    <property type="project" value="UniProtKB-SubCell"/>
</dbReference>
<keyword evidence="3" id="KW-0963">Cytoplasm</keyword>
<evidence type="ECO:0000256" key="3">
    <source>
        <dbReference type="ARBA" id="ARBA00022490"/>
    </source>
</evidence>
<dbReference type="PANTHER" id="PTHR35794">
    <property type="entry name" value="CELL DIVISION PROTEIN DIVIVA"/>
    <property type="match status" value="1"/>
</dbReference>
<dbReference type="EMBL" id="LTBA01000001">
    <property type="protein sequence ID" value="KYH35663.1"/>
    <property type="molecule type" value="Genomic_DNA"/>
</dbReference>
<keyword evidence="4" id="KW-0132">Cell division</keyword>
<evidence type="ECO:0000256" key="5">
    <source>
        <dbReference type="ARBA" id="ARBA00023054"/>
    </source>
</evidence>
<comment type="caution">
    <text evidence="8">The sequence shown here is derived from an EMBL/GenBank/DDBJ whole genome shotgun (WGS) entry which is preliminary data.</text>
</comment>
<dbReference type="Gene3D" id="6.10.250.660">
    <property type="match status" value="1"/>
</dbReference>
<evidence type="ECO:0000256" key="2">
    <source>
        <dbReference type="ARBA" id="ARBA00009008"/>
    </source>
</evidence>
<evidence type="ECO:0000313" key="9">
    <source>
        <dbReference type="Proteomes" id="UP000075531"/>
    </source>
</evidence>
<sequence>MRITSMDIENKEFKRTVRGYNPYEVDEFLDQIAEDYEALYKENSILNEKISILDEKIEHYKKIESTIQKTLVLAQNSAEQVKLSAQKEAELIIKDANDAAQKIIDKANNDVLKINDEFDRIRREFNKFRTKYRNFMNSQIELFERMEKNFDEYYSLGKSIKEEIKEKSVDMSEANISNDFNVNDINKEIGDADDLETIKTFFANR</sequence>
<dbReference type="RefSeq" id="WP_066820805.1">
    <property type="nucleotide sequence ID" value="NZ_LTBA01000001.1"/>
</dbReference>
<keyword evidence="5 7" id="KW-0175">Coiled coil</keyword>
<dbReference type="NCBIfam" id="TIGR03544">
    <property type="entry name" value="DivI1A_domain"/>
    <property type="match status" value="1"/>
</dbReference>